<feature type="transmembrane region" description="Helical" evidence="5">
    <location>
        <begin position="7"/>
        <end position="28"/>
    </location>
</feature>
<dbReference type="Pfam" id="PF13145">
    <property type="entry name" value="Rotamase_2"/>
    <property type="match status" value="1"/>
</dbReference>
<dbReference type="InterPro" id="IPR000297">
    <property type="entry name" value="PPIase_PpiC"/>
</dbReference>
<evidence type="ECO:0000256" key="5">
    <source>
        <dbReference type="SAM" id="Phobius"/>
    </source>
</evidence>
<dbReference type="Proteomes" id="UP000199628">
    <property type="component" value="Unassembled WGS sequence"/>
</dbReference>
<comment type="catalytic activity">
    <reaction evidence="1">
        <text>[protein]-peptidylproline (omega=180) = [protein]-peptidylproline (omega=0)</text>
        <dbReference type="Rhea" id="RHEA:16237"/>
        <dbReference type="Rhea" id="RHEA-COMP:10747"/>
        <dbReference type="Rhea" id="RHEA-COMP:10748"/>
        <dbReference type="ChEBI" id="CHEBI:83833"/>
        <dbReference type="ChEBI" id="CHEBI:83834"/>
        <dbReference type="EC" id="5.2.1.8"/>
    </reaction>
</comment>
<keyword evidence="4" id="KW-0697">Rotamase</keyword>
<reference evidence="8" key="1">
    <citation type="submission" date="2016-10" db="EMBL/GenBank/DDBJ databases">
        <authorList>
            <person name="Varghese N."/>
            <person name="Submissions S."/>
        </authorList>
    </citation>
    <scope>NUCLEOTIDE SEQUENCE [LARGE SCALE GENOMIC DNA]</scope>
    <source>
        <strain evidence="8">CGMCC 1.9108</strain>
    </source>
</reference>
<evidence type="ECO:0000259" key="6">
    <source>
        <dbReference type="Pfam" id="PF13145"/>
    </source>
</evidence>
<evidence type="ECO:0000256" key="1">
    <source>
        <dbReference type="ARBA" id="ARBA00000971"/>
    </source>
</evidence>
<keyword evidence="5" id="KW-0472">Membrane</keyword>
<keyword evidence="5" id="KW-0812">Transmembrane</keyword>
<dbReference type="GO" id="GO:0003755">
    <property type="term" value="F:peptidyl-prolyl cis-trans isomerase activity"/>
    <property type="evidence" value="ECO:0007669"/>
    <property type="project" value="UniProtKB-KW"/>
</dbReference>
<keyword evidence="8" id="KW-1185">Reference proteome</keyword>
<dbReference type="EMBL" id="FMZV01000021">
    <property type="protein sequence ID" value="SDE51011.1"/>
    <property type="molecule type" value="Genomic_DNA"/>
</dbReference>
<keyword evidence="5" id="KW-1133">Transmembrane helix</keyword>
<comment type="similarity">
    <text evidence="2">Belongs to the PpiC/parvulin rotamase family.</text>
</comment>
<evidence type="ECO:0000256" key="2">
    <source>
        <dbReference type="ARBA" id="ARBA00007656"/>
    </source>
</evidence>
<sequence length="276" mass="30606">MISQKILLSPLLHFFVLGAGIFAFFAVLDSEPAVPRSDAIVLTQEEAGRLVQQFTATWNRPPTELELEGMMQSWALEEANVREALALGLDRGDTIIRQRLNQKMQFLAESGAAILQPDDAELQRFIEANPDRFTRPAHVAFEQVMLPPDQDASDILKLLETGADPSTLGTASLLPESLPLMPAPVIDRTFGEGFHTNLLDAPIGEWRGPVQSGYGPHVVRVTGRSEAIMPPLSEIRDRVVSQWRAARMEKMRESFGHAMLERYSVTLPDARVVLGQ</sequence>
<feature type="domain" description="PpiC" evidence="6">
    <location>
        <begin position="117"/>
        <end position="237"/>
    </location>
</feature>
<dbReference type="InterPro" id="IPR050245">
    <property type="entry name" value="PrsA_foldase"/>
</dbReference>
<dbReference type="OrthoDB" id="196786at2"/>
<evidence type="ECO:0000313" key="8">
    <source>
        <dbReference type="Proteomes" id="UP000199628"/>
    </source>
</evidence>
<protein>
    <recommendedName>
        <fullName evidence="3">peptidylprolyl isomerase</fullName>
        <ecNumber evidence="3">5.2.1.8</ecNumber>
    </recommendedName>
</protein>
<accession>A0A1G7DHK5</accession>
<evidence type="ECO:0000256" key="4">
    <source>
        <dbReference type="ARBA" id="ARBA00023110"/>
    </source>
</evidence>
<gene>
    <name evidence="7" type="ORF">SAMN04488239_12141</name>
</gene>
<evidence type="ECO:0000313" key="7">
    <source>
        <dbReference type="EMBL" id="SDE51011.1"/>
    </source>
</evidence>
<evidence type="ECO:0000256" key="3">
    <source>
        <dbReference type="ARBA" id="ARBA00013194"/>
    </source>
</evidence>
<dbReference type="PANTHER" id="PTHR47245">
    <property type="entry name" value="PEPTIDYLPROLYL ISOMERASE"/>
    <property type="match status" value="1"/>
</dbReference>
<organism evidence="7 8">
    <name type="scientific">Ruegeria marina</name>
    <dbReference type="NCBI Taxonomy" id="639004"/>
    <lineage>
        <taxon>Bacteria</taxon>
        <taxon>Pseudomonadati</taxon>
        <taxon>Pseudomonadota</taxon>
        <taxon>Alphaproteobacteria</taxon>
        <taxon>Rhodobacterales</taxon>
        <taxon>Roseobacteraceae</taxon>
        <taxon>Ruegeria</taxon>
    </lineage>
</organism>
<dbReference type="EC" id="5.2.1.8" evidence="3"/>
<dbReference type="RefSeq" id="WP_093036857.1">
    <property type="nucleotide sequence ID" value="NZ_FMZV01000021.1"/>
</dbReference>
<dbReference type="STRING" id="639004.SAMN04488239_12141"/>
<name>A0A1G7DHK5_9RHOB</name>
<keyword evidence="4" id="KW-0413">Isomerase</keyword>
<dbReference type="PANTHER" id="PTHR47245:SF2">
    <property type="entry name" value="PEPTIDYL-PROLYL CIS-TRANS ISOMERASE HP_0175-RELATED"/>
    <property type="match status" value="1"/>
</dbReference>
<dbReference type="AlphaFoldDB" id="A0A1G7DHK5"/>
<proteinExistence type="inferred from homology"/>